<name>G0N640_CAEBE</name>
<feature type="compositionally biased region" description="Gly residues" evidence="1">
    <location>
        <begin position="842"/>
        <end position="851"/>
    </location>
</feature>
<evidence type="ECO:0000259" key="2">
    <source>
        <dbReference type="PROSITE" id="PS50090"/>
    </source>
</evidence>
<feature type="region of interest" description="Disordered" evidence="1">
    <location>
        <begin position="636"/>
        <end position="666"/>
    </location>
</feature>
<gene>
    <name evidence="3" type="ORF">CAEBREN_20960</name>
</gene>
<dbReference type="PROSITE" id="PS50090">
    <property type="entry name" value="MYB_LIKE"/>
    <property type="match status" value="1"/>
</dbReference>
<sequence length="911" mass="98839">MQITNDIDEMMPIWLPLSPPNSEFELKMEDDYLDLMYEPEHMSEARLPQVTHEVRRPPLAEKPKQNQTLNDILSKEKDSVYDAVAKCLQMPKQEPAAASPAYTENSFSMDDSSQEPKIEPLLHMENQQPSGLAMNQMHMMHQQHQMMQQQRQRKRRNNNSSNDLGGLSTSSSRGGGDRVGGGTSGIPPNRTQPDTSVVRRATTPPPAIREEPDYDGAEWNIVEDYALLQAVQQELALGHTVERNTHFPGLQLNWDYVALAVNKQTRFYRSPRQCSIRYQMFVRPKELNQLVASDPITKRNIKVELSTTELAHLRRGRITTESQYAYDYGTLTDKKHLNRFKAVKMASQKRTLSFWRGPKGLEARQLKSLSNGLPANHMNKLRELEVIPGLIRDAEEVLTLPEDKIAELEAQKKAMQIRNMLMKSQTPRPESRFHTLVERPYTVPINTELKPAPPRRDMVIAVPPLQLQPTVNQQPIIVHQPAASLAPSTSSTGQSMHNSASHPNLQGGGMQGDNRGDNNRGDNNRGGLGGMHLNQGASQVHHGGGGGGLGGNHAPAHLLNVNNHHGHQLPPIGTIMQNQNQNQNHNQNQQPTIPIRQISQHGGGGLDSQGPPPPHPQPTIQRRTASVSNVQFLNQQQQGGGTGYVVMSGDGPGGSQGPPPPSQQAQRVQYVPQGGGRGTYANTVVMQRGGHRVVQRPPGTLPNGGRVYIDHQRQYPANVVPVRVMPAGQGGQAHRVMPTGTRRAPPLPGTVAAMVLPNRNNPGGPQIRTMQRTTNNYPGQQQRINVMVQPQNMRAGGPGGGSGGMMGGPGPMRRQIVRPLQRIDNSGPPVAQVVVAPPQGLQTGGGGGGGPPMLHVNRPLHLSSQAAQQAPPPGPSQGPPPHQAPLGGGPSGGPGPSGSGGDGPSTTSSKL</sequence>
<proteinExistence type="predicted"/>
<evidence type="ECO:0000256" key="1">
    <source>
        <dbReference type="SAM" id="MobiDB-lite"/>
    </source>
</evidence>
<feature type="compositionally biased region" description="Low complexity" evidence="1">
    <location>
        <begin position="140"/>
        <end position="150"/>
    </location>
</feature>
<feature type="compositionally biased region" description="Polar residues" evidence="1">
    <location>
        <begin position="493"/>
        <end position="504"/>
    </location>
</feature>
<dbReference type="InterPro" id="IPR001005">
    <property type="entry name" value="SANT/Myb"/>
</dbReference>
<protein>
    <recommendedName>
        <fullName evidence="2">Myb-like domain-containing protein</fullName>
    </recommendedName>
</protein>
<evidence type="ECO:0000313" key="4">
    <source>
        <dbReference type="Proteomes" id="UP000008068"/>
    </source>
</evidence>
<feature type="compositionally biased region" description="Low complexity" evidence="1">
    <location>
        <begin position="482"/>
        <end position="492"/>
    </location>
</feature>
<dbReference type="InParanoid" id="G0N640"/>
<dbReference type="EMBL" id="GL379842">
    <property type="protein sequence ID" value="EGT53595.1"/>
    <property type="molecule type" value="Genomic_DNA"/>
</dbReference>
<reference evidence="4" key="1">
    <citation type="submission" date="2011-07" db="EMBL/GenBank/DDBJ databases">
        <authorList>
            <consortium name="Caenorhabditis brenneri Sequencing and Analysis Consortium"/>
            <person name="Wilson R.K."/>
        </authorList>
    </citation>
    <scope>NUCLEOTIDE SEQUENCE [LARGE SCALE GENOMIC DNA]</scope>
    <source>
        <strain evidence="4">PB2801</strain>
    </source>
</reference>
<feature type="compositionally biased region" description="Gly residues" evidence="1">
    <location>
        <begin position="173"/>
        <end position="184"/>
    </location>
</feature>
<feature type="domain" description="Myb-like" evidence="2">
    <location>
        <begin position="211"/>
        <end position="282"/>
    </location>
</feature>
<organism evidence="4">
    <name type="scientific">Caenorhabditis brenneri</name>
    <name type="common">Nematode worm</name>
    <dbReference type="NCBI Taxonomy" id="135651"/>
    <lineage>
        <taxon>Eukaryota</taxon>
        <taxon>Metazoa</taxon>
        <taxon>Ecdysozoa</taxon>
        <taxon>Nematoda</taxon>
        <taxon>Chromadorea</taxon>
        <taxon>Rhabditida</taxon>
        <taxon>Rhabditina</taxon>
        <taxon>Rhabditomorpha</taxon>
        <taxon>Rhabditoidea</taxon>
        <taxon>Rhabditidae</taxon>
        <taxon>Peloderinae</taxon>
        <taxon>Caenorhabditis</taxon>
    </lineage>
</organism>
<feature type="compositionally biased region" description="Gly residues" evidence="1">
    <location>
        <begin position="886"/>
        <end position="903"/>
    </location>
</feature>
<feature type="region of interest" description="Disordered" evidence="1">
    <location>
        <begin position="92"/>
        <end position="114"/>
    </location>
</feature>
<accession>G0N640</accession>
<feature type="compositionally biased region" description="Polar residues" evidence="1">
    <location>
        <begin position="102"/>
        <end position="111"/>
    </location>
</feature>
<feature type="compositionally biased region" description="Basic and acidic residues" evidence="1">
    <location>
        <begin position="514"/>
        <end position="523"/>
    </location>
</feature>
<feature type="region of interest" description="Disordered" evidence="1">
    <location>
        <begin position="140"/>
        <end position="215"/>
    </location>
</feature>
<evidence type="ECO:0000313" key="3">
    <source>
        <dbReference type="EMBL" id="EGT53595.1"/>
    </source>
</evidence>
<dbReference type="eggNOG" id="ENOG502T1YK">
    <property type="taxonomic scope" value="Eukaryota"/>
</dbReference>
<feature type="compositionally biased region" description="Low complexity" evidence="1">
    <location>
        <begin position="577"/>
        <end position="590"/>
    </location>
</feature>
<dbReference type="HOGENOM" id="CLU_307001_0_0_1"/>
<dbReference type="Proteomes" id="UP000008068">
    <property type="component" value="Unassembled WGS sequence"/>
</dbReference>
<feature type="compositionally biased region" description="Low complexity" evidence="1">
    <location>
        <begin position="859"/>
        <end position="869"/>
    </location>
</feature>
<dbReference type="OrthoDB" id="372624at2759"/>
<feature type="compositionally biased region" description="Pro residues" evidence="1">
    <location>
        <begin position="870"/>
        <end position="883"/>
    </location>
</feature>
<dbReference type="STRING" id="135651.G0N640"/>
<keyword evidence="4" id="KW-1185">Reference proteome</keyword>
<dbReference type="AlphaFoldDB" id="G0N640"/>
<feature type="compositionally biased region" description="Low complexity" evidence="1">
    <location>
        <begin position="158"/>
        <end position="172"/>
    </location>
</feature>
<feature type="compositionally biased region" description="Gly residues" evidence="1">
    <location>
        <begin position="542"/>
        <end position="551"/>
    </location>
</feature>
<feature type="region of interest" description="Disordered" evidence="1">
    <location>
        <begin position="837"/>
        <end position="911"/>
    </location>
</feature>
<feature type="region of interest" description="Disordered" evidence="1">
    <location>
        <begin position="482"/>
        <end position="621"/>
    </location>
</feature>